<keyword evidence="2" id="KW-0812">Transmembrane</keyword>
<dbReference type="EMBL" id="CALLCH030000017">
    <property type="protein sequence ID" value="CAI4218319.1"/>
    <property type="molecule type" value="Genomic_DNA"/>
</dbReference>
<accession>A0A9P1MCF8</accession>
<keyword evidence="4" id="KW-1185">Reference proteome</keyword>
<dbReference type="AlphaFoldDB" id="A0A9P1MCF8"/>
<name>A0A9P1MCF8_9PEZI</name>
<protein>
    <submittedName>
        <fullName evidence="3">Uncharacterized protein</fullName>
    </submittedName>
</protein>
<keyword evidence="2" id="KW-0472">Membrane</keyword>
<keyword evidence="2" id="KW-1133">Transmembrane helix</keyword>
<feature type="region of interest" description="Disordered" evidence="1">
    <location>
        <begin position="70"/>
        <end position="95"/>
    </location>
</feature>
<evidence type="ECO:0000313" key="3">
    <source>
        <dbReference type="EMBL" id="CAI4218319.1"/>
    </source>
</evidence>
<proteinExistence type="predicted"/>
<evidence type="ECO:0000256" key="2">
    <source>
        <dbReference type="SAM" id="Phobius"/>
    </source>
</evidence>
<evidence type="ECO:0000313" key="4">
    <source>
        <dbReference type="Proteomes" id="UP000838763"/>
    </source>
</evidence>
<gene>
    <name evidence="3" type="ORF">PPNO1_LOCUS7909</name>
</gene>
<organism evidence="3 4">
    <name type="scientific">Parascedosporium putredinis</name>
    <dbReference type="NCBI Taxonomy" id="1442378"/>
    <lineage>
        <taxon>Eukaryota</taxon>
        <taxon>Fungi</taxon>
        <taxon>Dikarya</taxon>
        <taxon>Ascomycota</taxon>
        <taxon>Pezizomycotina</taxon>
        <taxon>Sordariomycetes</taxon>
        <taxon>Hypocreomycetidae</taxon>
        <taxon>Microascales</taxon>
        <taxon>Microascaceae</taxon>
        <taxon>Parascedosporium</taxon>
    </lineage>
</organism>
<dbReference type="OrthoDB" id="10267969at2759"/>
<evidence type="ECO:0000256" key="1">
    <source>
        <dbReference type="SAM" id="MobiDB-lite"/>
    </source>
</evidence>
<feature type="transmembrane region" description="Helical" evidence="2">
    <location>
        <begin position="6"/>
        <end position="24"/>
    </location>
</feature>
<comment type="caution">
    <text evidence="3">The sequence shown here is derived from an EMBL/GenBank/DDBJ whole genome shotgun (WGS) entry which is preliminary data.</text>
</comment>
<sequence length="95" mass="10729">MALSPIITATIQSTVLAAIANFLAQFFRSYRLDIRIFIDWVPVVQFMILALLTTPPNYLWQEFLESAYPAHDPAPPSKPKAEKERQPAQTKDATP</sequence>
<dbReference type="Proteomes" id="UP000838763">
    <property type="component" value="Unassembled WGS sequence"/>
</dbReference>
<reference evidence="3" key="1">
    <citation type="submission" date="2022-11" db="EMBL/GenBank/DDBJ databases">
        <authorList>
            <person name="Scott C."/>
            <person name="Bruce N."/>
        </authorList>
    </citation>
    <scope>NUCLEOTIDE SEQUENCE</scope>
</reference>